<evidence type="ECO:0000313" key="3">
    <source>
        <dbReference type="EnsemblProtists" id="Phyra80726"/>
    </source>
</evidence>
<evidence type="ECO:0000256" key="1">
    <source>
        <dbReference type="SAM" id="Coils"/>
    </source>
</evidence>
<feature type="region of interest" description="Disordered" evidence="2">
    <location>
        <begin position="418"/>
        <end position="437"/>
    </location>
</feature>
<evidence type="ECO:0000256" key="2">
    <source>
        <dbReference type="SAM" id="MobiDB-lite"/>
    </source>
</evidence>
<evidence type="ECO:0000313" key="4">
    <source>
        <dbReference type="Proteomes" id="UP000005238"/>
    </source>
</evidence>
<dbReference type="Proteomes" id="UP000005238">
    <property type="component" value="Unassembled WGS sequence"/>
</dbReference>
<feature type="compositionally biased region" description="Basic and acidic residues" evidence="2">
    <location>
        <begin position="179"/>
        <end position="213"/>
    </location>
</feature>
<accession>H3GU49</accession>
<dbReference type="OMA" id="VEWCQHY"/>
<proteinExistence type="predicted"/>
<dbReference type="EnsemblProtists" id="Phyra80726">
    <property type="protein sequence ID" value="Phyra80726"/>
    <property type="gene ID" value="Phyra80726"/>
</dbReference>
<organism evidence="3 4">
    <name type="scientific">Phytophthora ramorum</name>
    <name type="common">Sudden oak death agent</name>
    <dbReference type="NCBI Taxonomy" id="164328"/>
    <lineage>
        <taxon>Eukaryota</taxon>
        <taxon>Sar</taxon>
        <taxon>Stramenopiles</taxon>
        <taxon>Oomycota</taxon>
        <taxon>Peronosporomycetes</taxon>
        <taxon>Peronosporales</taxon>
        <taxon>Peronosporaceae</taxon>
        <taxon>Phytophthora</taxon>
    </lineage>
</organism>
<sequence>MTATSATVTLKRCEMDRLQQELAALPGMERLVRATSLLYLLHCMPLAKILHQVSSRAVAEELQGKSRDRRLERKADKLLDDVCVDCCAPGDRDAARKKEESFRAVFMQVAAAELARLGAPALISWQKLVFDNDCCAQAFRLLLTRIKSSRRSAASGVSTNSSSLLAARYAAGGSRQGRRRESDNNAQEDNERRDWDSDCIEKESHDEPEERTRFPPLKQTEVPSRRTPATKKTGSSILSQSTSARISAGLGWNSDTTVEASPDDDESNNFVAHESTEYHPKRTSNRQPGVGISIERTLPSKQPSNFAAKFKKNQVQALQEENIALASENAKLREEIKQMEALNAVLQNDNSNDSLLDVHPTALEFSHRRMRLLQAQNLQLQRQVHLLQDAMFAHENAETSLISALNHWRDVINAGREEAEAAGADQKATAEPEETGDRPSIKWMLAVPGKLVNELERVEGQIRAAANAANACFETKLRVSNLSASFMRDEDTTLKLGEIYGRAPSSLAHLRVERVKHLEEALACVAAELDELSVQVLQHSPPKVSTIDPVHSSAYELSKSVRELVLEVGAFGVVVPTSTSTAAVSRISVDTASDGEHITALDVVKALSSASGVARGPAGAKEREKQAIVMLKQLHARYTAMESDVAACRREAAYWRTAWRTQDDILRRLAKRVRHLGEKKVEWCQHYLVAPMANTSEVFTSFRQAYDENTSRQNPYLPLLVETLSMEHPMLEDALQQWQEYSSSVQLKMDELVTDYEANRLLLASTPTLRHTSHNAYSGGALPSVSEHVPVVH</sequence>
<protein>
    <submittedName>
        <fullName evidence="3">Uncharacterized protein</fullName>
    </submittedName>
</protein>
<dbReference type="InParanoid" id="H3GU49"/>
<feature type="region of interest" description="Disordered" evidence="2">
    <location>
        <begin position="248"/>
        <end position="267"/>
    </location>
</feature>
<dbReference type="CDD" id="cd14686">
    <property type="entry name" value="bZIP"/>
    <property type="match status" value="1"/>
</dbReference>
<dbReference type="HOGENOM" id="CLU_021884_0_0_1"/>
<dbReference type="VEuPathDB" id="FungiDB:KRP23_11142"/>
<name>H3GU49_PHYRM</name>
<feature type="coiled-coil region" evidence="1">
    <location>
        <begin position="308"/>
        <end position="390"/>
    </location>
</feature>
<feature type="compositionally biased region" description="Polar residues" evidence="2">
    <location>
        <begin position="230"/>
        <end position="242"/>
    </location>
</feature>
<feature type="region of interest" description="Disordered" evidence="2">
    <location>
        <begin position="169"/>
        <end position="242"/>
    </location>
</feature>
<keyword evidence="1" id="KW-0175">Coiled coil</keyword>
<dbReference type="VEuPathDB" id="FungiDB:KRP22_11629"/>
<keyword evidence="4" id="KW-1185">Reference proteome</keyword>
<dbReference type="EMBL" id="DS566048">
    <property type="status" value="NOT_ANNOTATED_CDS"/>
    <property type="molecule type" value="Genomic_DNA"/>
</dbReference>
<reference evidence="4" key="1">
    <citation type="journal article" date="2006" name="Science">
        <title>Phytophthora genome sequences uncover evolutionary origins and mechanisms of pathogenesis.</title>
        <authorList>
            <person name="Tyler B.M."/>
            <person name="Tripathy S."/>
            <person name="Zhang X."/>
            <person name="Dehal P."/>
            <person name="Jiang R.H."/>
            <person name="Aerts A."/>
            <person name="Arredondo F.D."/>
            <person name="Baxter L."/>
            <person name="Bensasson D."/>
            <person name="Beynon J.L."/>
            <person name="Chapman J."/>
            <person name="Damasceno C.M."/>
            <person name="Dorrance A.E."/>
            <person name="Dou D."/>
            <person name="Dickerman A.W."/>
            <person name="Dubchak I.L."/>
            <person name="Garbelotto M."/>
            <person name="Gijzen M."/>
            <person name="Gordon S.G."/>
            <person name="Govers F."/>
            <person name="Grunwald N.J."/>
            <person name="Huang W."/>
            <person name="Ivors K.L."/>
            <person name="Jones R.W."/>
            <person name="Kamoun S."/>
            <person name="Krampis K."/>
            <person name="Lamour K.H."/>
            <person name="Lee M.K."/>
            <person name="McDonald W.H."/>
            <person name="Medina M."/>
            <person name="Meijer H.J."/>
            <person name="Nordberg E.K."/>
            <person name="Maclean D.J."/>
            <person name="Ospina-Giraldo M.D."/>
            <person name="Morris P.F."/>
            <person name="Phuntumart V."/>
            <person name="Putnam N.H."/>
            <person name="Rash S."/>
            <person name="Rose J.K."/>
            <person name="Sakihama Y."/>
            <person name="Salamov A.A."/>
            <person name="Savidor A."/>
            <person name="Scheuring C.F."/>
            <person name="Smith B.M."/>
            <person name="Sobral B.W."/>
            <person name="Terry A."/>
            <person name="Torto-Alalibo T.A."/>
            <person name="Win J."/>
            <person name="Xu Z."/>
            <person name="Zhang H."/>
            <person name="Grigoriev I.V."/>
            <person name="Rokhsar D.S."/>
            <person name="Boore J.L."/>
        </authorList>
    </citation>
    <scope>NUCLEOTIDE SEQUENCE [LARGE SCALE GENOMIC DNA]</scope>
    <source>
        <strain evidence="4">Pr102</strain>
    </source>
</reference>
<reference evidence="3" key="2">
    <citation type="submission" date="2015-06" db="UniProtKB">
        <authorList>
            <consortium name="EnsemblProtists"/>
        </authorList>
    </citation>
    <scope>IDENTIFICATION</scope>
    <source>
        <strain evidence="3">Pr102</strain>
    </source>
</reference>
<dbReference type="AlphaFoldDB" id="H3GU49"/>
<dbReference type="eggNOG" id="ENOG502RXT6">
    <property type="taxonomic scope" value="Eukaryota"/>
</dbReference>